<keyword evidence="7 9" id="KW-0067">ATP-binding</keyword>
<keyword evidence="9" id="KW-0414">Isoprene biosynthesis</keyword>
<dbReference type="GO" id="GO:0050515">
    <property type="term" value="F:4-(cytidine 5'-diphospho)-2-C-methyl-D-erythritol kinase activity"/>
    <property type="evidence" value="ECO:0007669"/>
    <property type="project" value="UniProtKB-EC"/>
</dbReference>
<dbReference type="Gene3D" id="3.30.70.890">
    <property type="entry name" value="GHMP kinase, C-terminal domain"/>
    <property type="match status" value="1"/>
</dbReference>
<dbReference type="HAMAP" id="MF_00061">
    <property type="entry name" value="IspE"/>
    <property type="match status" value="1"/>
</dbReference>
<reference evidence="12" key="1">
    <citation type="submission" date="2022-12" db="EMBL/GenBank/DDBJ databases">
        <title>Genome sequence of HCMS5-2.</title>
        <authorList>
            <person name="Woo H."/>
        </authorList>
    </citation>
    <scope>NUCLEOTIDE SEQUENCE</scope>
    <source>
        <strain evidence="12">HCMS5-2</strain>
    </source>
</reference>
<keyword evidence="5 9" id="KW-0547">Nucleotide-binding</keyword>
<keyword evidence="13" id="KW-1185">Reference proteome</keyword>
<feature type="binding site" evidence="9">
    <location>
        <begin position="90"/>
        <end position="100"/>
    </location>
    <ligand>
        <name>ATP</name>
        <dbReference type="ChEBI" id="CHEBI:30616"/>
    </ligand>
</feature>
<evidence type="ECO:0000256" key="4">
    <source>
        <dbReference type="ARBA" id="ARBA00022679"/>
    </source>
</evidence>
<dbReference type="InterPro" id="IPR004424">
    <property type="entry name" value="IspE"/>
</dbReference>
<comment type="similarity">
    <text evidence="1 9">Belongs to the GHMP kinase family. IspE subfamily.</text>
</comment>
<dbReference type="EMBL" id="JAPWGM010000004">
    <property type="protein sequence ID" value="MCZ4244910.1"/>
    <property type="molecule type" value="Genomic_DNA"/>
</dbReference>
<organism evidence="12 13">
    <name type="scientific">Pedobacter punctiformis</name>
    <dbReference type="NCBI Taxonomy" id="3004097"/>
    <lineage>
        <taxon>Bacteria</taxon>
        <taxon>Pseudomonadati</taxon>
        <taxon>Bacteroidota</taxon>
        <taxon>Sphingobacteriia</taxon>
        <taxon>Sphingobacteriales</taxon>
        <taxon>Sphingobacteriaceae</taxon>
        <taxon>Pedobacter</taxon>
    </lineage>
</organism>
<evidence type="ECO:0000313" key="12">
    <source>
        <dbReference type="EMBL" id="MCZ4244910.1"/>
    </source>
</evidence>
<keyword evidence="6 9" id="KW-0418">Kinase</keyword>
<feature type="domain" description="GHMP kinase N-terminal" evidence="10">
    <location>
        <begin position="63"/>
        <end position="137"/>
    </location>
</feature>
<evidence type="ECO:0000256" key="1">
    <source>
        <dbReference type="ARBA" id="ARBA00009684"/>
    </source>
</evidence>
<proteinExistence type="inferred from homology"/>
<evidence type="ECO:0000256" key="7">
    <source>
        <dbReference type="ARBA" id="ARBA00022840"/>
    </source>
</evidence>
<evidence type="ECO:0000256" key="5">
    <source>
        <dbReference type="ARBA" id="ARBA00022741"/>
    </source>
</evidence>
<feature type="active site" evidence="9">
    <location>
        <position position="132"/>
    </location>
</feature>
<comment type="pathway">
    <text evidence="9">Isoprenoid biosynthesis; isopentenyl diphosphate biosynthesis via DXP pathway; isopentenyl diphosphate from 1-deoxy-D-xylulose 5-phosphate: step 3/6.</text>
</comment>
<evidence type="ECO:0000256" key="9">
    <source>
        <dbReference type="HAMAP-Rule" id="MF_00061"/>
    </source>
</evidence>
<comment type="catalytic activity">
    <reaction evidence="9">
        <text>4-CDP-2-C-methyl-D-erythritol + ATP = 4-CDP-2-C-methyl-D-erythritol 2-phosphate + ADP + H(+)</text>
        <dbReference type="Rhea" id="RHEA:18437"/>
        <dbReference type="ChEBI" id="CHEBI:15378"/>
        <dbReference type="ChEBI" id="CHEBI:30616"/>
        <dbReference type="ChEBI" id="CHEBI:57823"/>
        <dbReference type="ChEBI" id="CHEBI:57919"/>
        <dbReference type="ChEBI" id="CHEBI:456216"/>
        <dbReference type="EC" id="2.7.1.148"/>
    </reaction>
</comment>
<dbReference type="PIRSF" id="PIRSF010376">
    <property type="entry name" value="IspE"/>
    <property type="match status" value="1"/>
</dbReference>
<evidence type="ECO:0000313" key="13">
    <source>
        <dbReference type="Proteomes" id="UP001144347"/>
    </source>
</evidence>
<keyword evidence="4 9" id="KW-0808">Transferase</keyword>
<dbReference type="Pfam" id="PF00288">
    <property type="entry name" value="GHMP_kinases_N"/>
    <property type="match status" value="1"/>
</dbReference>
<dbReference type="NCBIfam" id="TIGR00154">
    <property type="entry name" value="ispE"/>
    <property type="match status" value="1"/>
</dbReference>
<dbReference type="InterPro" id="IPR036554">
    <property type="entry name" value="GHMP_kinase_C_sf"/>
</dbReference>
<comment type="function">
    <text evidence="9">Catalyzes the phosphorylation of the position 2 hydroxy group of 4-diphosphocytidyl-2C-methyl-D-erythritol.</text>
</comment>
<name>A0ABT4LAG9_9SPHI</name>
<dbReference type="RefSeq" id="WP_269427963.1">
    <property type="nucleotide sequence ID" value="NZ_JAPWGM010000004.1"/>
</dbReference>
<evidence type="ECO:0000256" key="3">
    <source>
        <dbReference type="ARBA" id="ARBA00017473"/>
    </source>
</evidence>
<feature type="domain" description="GHMP kinase C-terminal" evidence="11">
    <location>
        <begin position="209"/>
        <end position="251"/>
    </location>
</feature>
<accession>A0ABT4LAG9</accession>
<dbReference type="InterPro" id="IPR006204">
    <property type="entry name" value="GHMP_kinase_N_dom"/>
</dbReference>
<dbReference type="Gene3D" id="3.30.230.10">
    <property type="match status" value="1"/>
</dbReference>
<dbReference type="InterPro" id="IPR014721">
    <property type="entry name" value="Ribsml_uS5_D2-typ_fold_subgr"/>
</dbReference>
<evidence type="ECO:0000259" key="10">
    <source>
        <dbReference type="Pfam" id="PF00288"/>
    </source>
</evidence>
<dbReference type="Pfam" id="PF08544">
    <property type="entry name" value="GHMP_kinases_C"/>
    <property type="match status" value="1"/>
</dbReference>
<dbReference type="InterPro" id="IPR013750">
    <property type="entry name" value="GHMP_kinase_C_dom"/>
</dbReference>
<sequence length="267" mass="29626">MLSFPNAKINLGLNITSKREDGYHNLETVFYPIGVKDAVEITDAAETTCIIKGIEIPGNTTDNICLKAFELLRRDFEIPHQQITLLKNIPVGAGLGGGSADAAFLIKLVNDKFKLGLSVEQMQAYCRQLGADCAFFIENKPVYAFGKGDEFEKLEVDLSSYYLVLVKPPVHVSTADAYAGINAQKPLQSLKEIIHLPPTTWKYKVTNDFEQSVFDQYPQIRQIKTSLYDAGATFALMSGSGSSVFALFNQPVKLPELEKNNIVYYNI</sequence>
<protein>
    <recommendedName>
        <fullName evidence="3 9">4-diphosphocytidyl-2-C-methyl-D-erythritol kinase</fullName>
        <shortName evidence="9">CMK</shortName>
        <ecNumber evidence="2 9">2.7.1.148</ecNumber>
    </recommendedName>
    <alternativeName>
        <fullName evidence="8 9">4-(cytidine-5'-diphospho)-2-C-methyl-D-erythritol kinase</fullName>
    </alternativeName>
</protein>
<dbReference type="InterPro" id="IPR020568">
    <property type="entry name" value="Ribosomal_Su5_D2-typ_SF"/>
</dbReference>
<evidence type="ECO:0000256" key="8">
    <source>
        <dbReference type="ARBA" id="ARBA00032554"/>
    </source>
</evidence>
<comment type="caution">
    <text evidence="12">The sequence shown here is derived from an EMBL/GenBank/DDBJ whole genome shotgun (WGS) entry which is preliminary data.</text>
</comment>
<gene>
    <name evidence="9 12" type="primary">ispE</name>
    <name evidence="12" type="ORF">O0955_12935</name>
</gene>
<feature type="active site" evidence="9">
    <location>
        <position position="8"/>
    </location>
</feature>
<dbReference type="PANTHER" id="PTHR43527:SF2">
    <property type="entry name" value="4-DIPHOSPHOCYTIDYL-2-C-METHYL-D-ERYTHRITOL KINASE, CHLOROPLASTIC"/>
    <property type="match status" value="1"/>
</dbReference>
<dbReference type="SUPFAM" id="SSF54211">
    <property type="entry name" value="Ribosomal protein S5 domain 2-like"/>
    <property type="match status" value="1"/>
</dbReference>
<dbReference type="SUPFAM" id="SSF55060">
    <property type="entry name" value="GHMP Kinase, C-terminal domain"/>
    <property type="match status" value="1"/>
</dbReference>
<evidence type="ECO:0000256" key="2">
    <source>
        <dbReference type="ARBA" id="ARBA00012052"/>
    </source>
</evidence>
<dbReference type="PANTHER" id="PTHR43527">
    <property type="entry name" value="4-DIPHOSPHOCYTIDYL-2-C-METHYL-D-ERYTHRITOL KINASE, CHLOROPLASTIC"/>
    <property type="match status" value="1"/>
</dbReference>
<dbReference type="Proteomes" id="UP001144347">
    <property type="component" value="Unassembled WGS sequence"/>
</dbReference>
<evidence type="ECO:0000259" key="11">
    <source>
        <dbReference type="Pfam" id="PF08544"/>
    </source>
</evidence>
<dbReference type="EC" id="2.7.1.148" evidence="2 9"/>
<evidence type="ECO:0000256" key="6">
    <source>
        <dbReference type="ARBA" id="ARBA00022777"/>
    </source>
</evidence>